<dbReference type="InterPro" id="IPR036291">
    <property type="entry name" value="NAD(P)-bd_dom_sf"/>
</dbReference>
<feature type="domain" description="Alcohol dehydrogenase-like C-terminal" evidence="1">
    <location>
        <begin position="197"/>
        <end position="327"/>
    </location>
</feature>
<dbReference type="InterPro" id="IPR051397">
    <property type="entry name" value="Zn-ADH-like_protein"/>
</dbReference>
<evidence type="ECO:0008006" key="5">
    <source>
        <dbReference type="Google" id="ProtNLM"/>
    </source>
</evidence>
<dbReference type="Gene3D" id="3.40.50.720">
    <property type="entry name" value="NAD(P)-binding Rossmann-like Domain"/>
    <property type="match status" value="1"/>
</dbReference>
<dbReference type="PANTHER" id="PTHR43677">
    <property type="entry name" value="SHORT-CHAIN DEHYDROGENASE/REDUCTASE"/>
    <property type="match status" value="1"/>
</dbReference>
<dbReference type="InterPro" id="IPR013149">
    <property type="entry name" value="ADH-like_C"/>
</dbReference>
<dbReference type="Pfam" id="PF00107">
    <property type="entry name" value="ADH_zinc_N"/>
    <property type="match status" value="1"/>
</dbReference>
<protein>
    <recommendedName>
        <fullName evidence="5">Alcohol dehydrogenase</fullName>
    </recommendedName>
</protein>
<dbReference type="OrthoDB" id="5407715at2759"/>
<dbReference type="PANTHER" id="PTHR43677:SF4">
    <property type="entry name" value="QUINONE OXIDOREDUCTASE-LIKE PROTEIN 2"/>
    <property type="match status" value="1"/>
</dbReference>
<dbReference type="Gene3D" id="3.90.180.10">
    <property type="entry name" value="Medium-chain alcohol dehydrogenases, catalytic domain"/>
    <property type="match status" value="1"/>
</dbReference>
<evidence type="ECO:0000259" key="2">
    <source>
        <dbReference type="Pfam" id="PF08240"/>
    </source>
</evidence>
<dbReference type="EMBL" id="CAJPDQ010000007">
    <property type="protein sequence ID" value="CAF9912438.1"/>
    <property type="molecule type" value="Genomic_DNA"/>
</dbReference>
<name>A0A8H3EVE8_9LECA</name>
<dbReference type="AlphaFoldDB" id="A0A8H3EVE8"/>
<sequence>MAQTSLPKTHKALILTARGQPLEVKDSPTPQPAPGNAIIRIISALVVNYSGEVYSGKRYYPFPTPLVPGYSAVGRVAAVGADSTLLKQDQLVMIESTIRSRDNSDDVFLLGVISGFSDGSRKLMDGEWRNGTWAEYAKVPLENCYPLNEDRLLNELKYSVEVLNQLGQLFVPYGGLSDINVKPGETVIVTPATGPFGSAGVRVAVAMGARVIAMGRNEAALDTLRSSLPKGRVITIPLTEDAEQIGKELAKHAPIDAYFDISPPVAQGTHYLKTCIMSLRRGGRVSLMGGFMEDVALPHHKIMHSSIELKGTWMSTREQNLRLIRMVEQGILSLGAEQGWSLKGKFALEDWEQAFACARDNAGPGEFVVMSP</sequence>
<comment type="caution">
    <text evidence="3">The sequence shown here is derived from an EMBL/GenBank/DDBJ whole genome shotgun (WGS) entry which is preliminary data.</text>
</comment>
<gene>
    <name evidence="3" type="ORF">GOMPHAMPRED_007660</name>
</gene>
<dbReference type="InterPro" id="IPR011032">
    <property type="entry name" value="GroES-like_sf"/>
</dbReference>
<keyword evidence="4" id="KW-1185">Reference proteome</keyword>
<dbReference type="Proteomes" id="UP000664169">
    <property type="component" value="Unassembled WGS sequence"/>
</dbReference>
<feature type="domain" description="Alcohol dehydrogenase-like N-terminal" evidence="2">
    <location>
        <begin position="34"/>
        <end position="148"/>
    </location>
</feature>
<dbReference type="Pfam" id="PF08240">
    <property type="entry name" value="ADH_N"/>
    <property type="match status" value="1"/>
</dbReference>
<dbReference type="CDD" id="cd05188">
    <property type="entry name" value="MDR"/>
    <property type="match status" value="1"/>
</dbReference>
<dbReference type="SUPFAM" id="SSF51735">
    <property type="entry name" value="NAD(P)-binding Rossmann-fold domains"/>
    <property type="match status" value="1"/>
</dbReference>
<accession>A0A8H3EVE8</accession>
<evidence type="ECO:0000313" key="4">
    <source>
        <dbReference type="Proteomes" id="UP000664169"/>
    </source>
</evidence>
<proteinExistence type="predicted"/>
<dbReference type="InterPro" id="IPR013154">
    <property type="entry name" value="ADH-like_N"/>
</dbReference>
<reference evidence="3" key="1">
    <citation type="submission" date="2021-03" db="EMBL/GenBank/DDBJ databases">
        <authorList>
            <person name="Tagirdzhanova G."/>
        </authorList>
    </citation>
    <scope>NUCLEOTIDE SEQUENCE</scope>
</reference>
<dbReference type="GO" id="GO:0016491">
    <property type="term" value="F:oxidoreductase activity"/>
    <property type="evidence" value="ECO:0007669"/>
    <property type="project" value="TreeGrafter"/>
</dbReference>
<dbReference type="GO" id="GO:0005739">
    <property type="term" value="C:mitochondrion"/>
    <property type="evidence" value="ECO:0007669"/>
    <property type="project" value="TreeGrafter"/>
</dbReference>
<organism evidence="3 4">
    <name type="scientific">Gomphillus americanus</name>
    <dbReference type="NCBI Taxonomy" id="1940652"/>
    <lineage>
        <taxon>Eukaryota</taxon>
        <taxon>Fungi</taxon>
        <taxon>Dikarya</taxon>
        <taxon>Ascomycota</taxon>
        <taxon>Pezizomycotina</taxon>
        <taxon>Lecanoromycetes</taxon>
        <taxon>OSLEUM clade</taxon>
        <taxon>Ostropomycetidae</taxon>
        <taxon>Ostropales</taxon>
        <taxon>Graphidaceae</taxon>
        <taxon>Gomphilloideae</taxon>
        <taxon>Gomphillus</taxon>
    </lineage>
</organism>
<dbReference type="SUPFAM" id="SSF50129">
    <property type="entry name" value="GroES-like"/>
    <property type="match status" value="1"/>
</dbReference>
<evidence type="ECO:0000259" key="1">
    <source>
        <dbReference type="Pfam" id="PF00107"/>
    </source>
</evidence>
<evidence type="ECO:0000313" key="3">
    <source>
        <dbReference type="EMBL" id="CAF9912438.1"/>
    </source>
</evidence>